<keyword evidence="2" id="KW-0274">FAD</keyword>
<dbReference type="AlphaFoldDB" id="A0A4R6A7X0"/>
<keyword evidence="1" id="KW-0285">Flavoprotein</keyword>
<dbReference type="PROSITE" id="PS51387">
    <property type="entry name" value="FAD_PCMH"/>
    <property type="match status" value="1"/>
</dbReference>
<evidence type="ECO:0000313" key="5">
    <source>
        <dbReference type="Proteomes" id="UP000295701"/>
    </source>
</evidence>
<dbReference type="Pfam" id="PF01565">
    <property type="entry name" value="FAD_binding_4"/>
    <property type="match status" value="1"/>
</dbReference>
<dbReference type="InterPro" id="IPR006094">
    <property type="entry name" value="Oxid_FAD_bind_N"/>
</dbReference>
<dbReference type="InterPro" id="IPR036318">
    <property type="entry name" value="FAD-bd_PCMH-like_sf"/>
</dbReference>
<evidence type="ECO:0000256" key="1">
    <source>
        <dbReference type="ARBA" id="ARBA00022630"/>
    </source>
</evidence>
<dbReference type="PANTHER" id="PTHR11748:SF103">
    <property type="entry name" value="GLYCOLATE OXIDASE SUBUNIT GLCE"/>
    <property type="match status" value="1"/>
</dbReference>
<evidence type="ECO:0000313" key="4">
    <source>
        <dbReference type="EMBL" id="TDL79891.1"/>
    </source>
</evidence>
<dbReference type="Proteomes" id="UP000295701">
    <property type="component" value="Unassembled WGS sequence"/>
</dbReference>
<feature type="domain" description="FAD-binding PCMH-type" evidence="3">
    <location>
        <begin position="1"/>
        <end position="172"/>
    </location>
</feature>
<evidence type="ECO:0000256" key="2">
    <source>
        <dbReference type="ARBA" id="ARBA00022827"/>
    </source>
</evidence>
<dbReference type="GO" id="GO:0003824">
    <property type="term" value="F:catalytic activity"/>
    <property type="evidence" value="ECO:0007669"/>
    <property type="project" value="InterPro"/>
</dbReference>
<dbReference type="InterPro" id="IPR016164">
    <property type="entry name" value="FAD-linked_Oxase-like_C"/>
</dbReference>
<dbReference type="SUPFAM" id="SSF56176">
    <property type="entry name" value="FAD-binding/transporter-associated domain-like"/>
    <property type="match status" value="1"/>
</dbReference>
<sequence>MIEPRSEDELAAMLRAGDGPLVPRGGDTRAAVAGRARLSTAGLTGITLYEPGALTLVARAGTPMAEIDRALADEGQRLAFEPPSMAAVLGRDGVSTIGGVVATNASGPRRMVAGACRDSLIGVRLVDGTGMIVSNGGRVMKNVTGYDLVKLMAGSRGMLGVLTEVSFKTLPCPETALTLRASGLSPERAVAAMSAALGTPFEVTGAAHDPALGATWLRLEGFEASVAARADRLAAALSGWGAWDRDADAELWPRLRDAADFVGGAGDLWRISVRPSRAAGVAARLPGRWRMDWGGGLIWAETPRGHDLRADLPGLEGHATLVRASPATHDRLGTLHPEPAPVGALTAGLKSRFDPRGLFRAAA</sequence>
<organism evidence="4 5">
    <name type="scientific">Palleronia sediminis</name>
    <dbReference type="NCBI Taxonomy" id="2547833"/>
    <lineage>
        <taxon>Bacteria</taxon>
        <taxon>Pseudomonadati</taxon>
        <taxon>Pseudomonadota</taxon>
        <taxon>Alphaproteobacteria</taxon>
        <taxon>Rhodobacterales</taxon>
        <taxon>Roseobacteraceae</taxon>
        <taxon>Palleronia</taxon>
    </lineage>
</organism>
<dbReference type="GO" id="GO:0071949">
    <property type="term" value="F:FAD binding"/>
    <property type="evidence" value="ECO:0007669"/>
    <property type="project" value="InterPro"/>
</dbReference>
<dbReference type="InterPro" id="IPR016166">
    <property type="entry name" value="FAD-bd_PCMH"/>
</dbReference>
<dbReference type="Gene3D" id="3.30.465.10">
    <property type="match status" value="1"/>
</dbReference>
<accession>A0A4R6A7X0</accession>
<protein>
    <submittedName>
        <fullName evidence="4">FAD-binding protein</fullName>
    </submittedName>
</protein>
<gene>
    <name evidence="4" type="ORF">E2L08_07920</name>
</gene>
<dbReference type="SUPFAM" id="SSF55103">
    <property type="entry name" value="FAD-linked oxidases, C-terminal domain"/>
    <property type="match status" value="1"/>
</dbReference>
<proteinExistence type="predicted"/>
<reference evidence="4 5" key="1">
    <citation type="submission" date="2019-03" db="EMBL/GenBank/DDBJ databases">
        <title>Primorskyibacter sp. SS33 isolated from sediments.</title>
        <authorList>
            <person name="Xunke S."/>
        </authorList>
    </citation>
    <scope>NUCLEOTIDE SEQUENCE [LARGE SCALE GENOMIC DNA]</scope>
    <source>
        <strain evidence="4 5">SS33</strain>
    </source>
</reference>
<name>A0A4R6A7X0_9RHOB</name>
<keyword evidence="5" id="KW-1185">Reference proteome</keyword>
<comment type="caution">
    <text evidence="4">The sequence shown here is derived from an EMBL/GenBank/DDBJ whole genome shotgun (WGS) entry which is preliminary data.</text>
</comment>
<dbReference type="EMBL" id="SNAA01000007">
    <property type="protein sequence ID" value="TDL79891.1"/>
    <property type="molecule type" value="Genomic_DNA"/>
</dbReference>
<dbReference type="PANTHER" id="PTHR11748">
    <property type="entry name" value="D-LACTATE DEHYDROGENASE"/>
    <property type="match status" value="1"/>
</dbReference>
<evidence type="ECO:0000259" key="3">
    <source>
        <dbReference type="PROSITE" id="PS51387"/>
    </source>
</evidence>
<dbReference type="OrthoDB" id="9811557at2"/>
<dbReference type="InterPro" id="IPR016169">
    <property type="entry name" value="FAD-bd_PCMH_sub2"/>
</dbReference>